<organism evidence="2 3">
    <name type="scientific">Kribbella solani</name>
    <dbReference type="NCBI Taxonomy" id="236067"/>
    <lineage>
        <taxon>Bacteria</taxon>
        <taxon>Bacillati</taxon>
        <taxon>Actinomycetota</taxon>
        <taxon>Actinomycetes</taxon>
        <taxon>Propionibacteriales</taxon>
        <taxon>Kribbellaceae</taxon>
        <taxon>Kribbella</taxon>
    </lineage>
</organism>
<protein>
    <submittedName>
        <fullName evidence="2">Uncharacterized protein</fullName>
    </submittedName>
</protein>
<keyword evidence="3" id="KW-1185">Reference proteome</keyword>
<name>A0A841E3L0_9ACTN</name>
<comment type="caution">
    <text evidence="2">The sequence shown here is derived from an EMBL/GenBank/DDBJ whole genome shotgun (WGS) entry which is preliminary data.</text>
</comment>
<feature type="region of interest" description="Disordered" evidence="1">
    <location>
        <begin position="154"/>
        <end position="173"/>
    </location>
</feature>
<sequence length="173" mass="18759">MVANASQAGGGFQIKVPMPYRQSMQIVVQHNPLFYHVNYRHFPDADGIATFTPTDPANDVLDKLRAAGTTDPKPPAAGTTTAAQTHALGNGQEVAFGTLQGPGSISALKLRFVITRSCSTGTPRSAPRRTGSTPRPPPTYRSRRQIWSARHQFRRTCTRPSAAVSSGTTRWSR</sequence>
<accession>A0A841E3L0</accession>
<dbReference type="EMBL" id="JACHNF010000001">
    <property type="protein sequence ID" value="MBB5983636.1"/>
    <property type="molecule type" value="Genomic_DNA"/>
</dbReference>
<feature type="region of interest" description="Disordered" evidence="1">
    <location>
        <begin position="119"/>
        <end position="142"/>
    </location>
</feature>
<feature type="compositionally biased region" description="Low complexity" evidence="1">
    <location>
        <begin position="122"/>
        <end position="133"/>
    </location>
</feature>
<proteinExistence type="predicted"/>
<evidence type="ECO:0000256" key="1">
    <source>
        <dbReference type="SAM" id="MobiDB-lite"/>
    </source>
</evidence>
<dbReference type="Gene3D" id="2.60.120.1390">
    <property type="match status" value="1"/>
</dbReference>
<evidence type="ECO:0000313" key="2">
    <source>
        <dbReference type="EMBL" id="MBB5983636.1"/>
    </source>
</evidence>
<feature type="compositionally biased region" description="Polar residues" evidence="1">
    <location>
        <begin position="163"/>
        <end position="173"/>
    </location>
</feature>
<evidence type="ECO:0000313" key="3">
    <source>
        <dbReference type="Proteomes" id="UP000558997"/>
    </source>
</evidence>
<dbReference type="RefSeq" id="WP_184841795.1">
    <property type="nucleotide sequence ID" value="NZ_BAAAVN010000012.1"/>
</dbReference>
<reference evidence="2 3" key="1">
    <citation type="submission" date="2020-08" db="EMBL/GenBank/DDBJ databases">
        <title>Sequencing the genomes of 1000 actinobacteria strains.</title>
        <authorList>
            <person name="Klenk H.-P."/>
        </authorList>
    </citation>
    <scope>NUCLEOTIDE SEQUENCE [LARGE SCALE GENOMIC DNA]</scope>
    <source>
        <strain evidence="2 3">DSM 17294</strain>
    </source>
</reference>
<dbReference type="Proteomes" id="UP000558997">
    <property type="component" value="Unassembled WGS sequence"/>
</dbReference>
<dbReference type="AlphaFoldDB" id="A0A841E3L0"/>
<gene>
    <name evidence="2" type="ORF">HDA44_006977</name>
</gene>